<dbReference type="Proteomes" id="UP000030428">
    <property type="component" value="Unassembled WGS sequence"/>
</dbReference>
<sequence length="148" mass="16379">MASIHAENNLWPSQEYGQSVQNLKAAVGQQIYIAEVNFSGTHLSMTINSTAFELLAVQNFPKPNPQTGLLPHFILLDDGRGINLGRIARISINTPFNPPADKVLYRHEPLLKLLLSNEQRLTKEHISAISTALLKEVLQNAGKKRICG</sequence>
<dbReference type="EMBL" id="JSZA02000030">
    <property type="protein sequence ID" value="TGO03256.1"/>
    <property type="molecule type" value="Genomic_DNA"/>
</dbReference>
<organism evidence="1 2">
    <name type="scientific">Candidatus Thiomargarita nelsonii</name>
    <dbReference type="NCBI Taxonomy" id="1003181"/>
    <lineage>
        <taxon>Bacteria</taxon>
        <taxon>Pseudomonadati</taxon>
        <taxon>Pseudomonadota</taxon>
        <taxon>Gammaproteobacteria</taxon>
        <taxon>Thiotrichales</taxon>
        <taxon>Thiotrichaceae</taxon>
        <taxon>Thiomargarita</taxon>
    </lineage>
</organism>
<accession>A0A4E0RJS2</accession>
<comment type="caution">
    <text evidence="1">The sequence shown here is derived from an EMBL/GenBank/DDBJ whole genome shotgun (WGS) entry which is preliminary data.</text>
</comment>
<dbReference type="AlphaFoldDB" id="A0A4E0RJS2"/>
<name>A0A4E0RJS2_9GAMM</name>
<gene>
    <name evidence="1" type="ORF">PN36_09845</name>
</gene>
<evidence type="ECO:0000313" key="1">
    <source>
        <dbReference type="EMBL" id="TGO03256.1"/>
    </source>
</evidence>
<reference evidence="1 2" key="1">
    <citation type="journal article" date="2016" name="Front. Microbiol.">
        <title>Single-Cell (Meta-)Genomics of a Dimorphic Candidatus Thiomargarita nelsonii Reveals Genomic Plasticity.</title>
        <authorList>
            <person name="Flood B.E."/>
            <person name="Fliss P."/>
            <person name="Jones D.S."/>
            <person name="Dick G.J."/>
            <person name="Jain S."/>
            <person name="Kaster A.K."/>
            <person name="Winkel M."/>
            <person name="Mussmann M."/>
            <person name="Bailey J."/>
        </authorList>
    </citation>
    <scope>NUCLEOTIDE SEQUENCE [LARGE SCALE GENOMIC DNA]</scope>
    <source>
        <strain evidence="1">Hydrate Ridge</strain>
    </source>
</reference>
<evidence type="ECO:0000313" key="2">
    <source>
        <dbReference type="Proteomes" id="UP000030428"/>
    </source>
</evidence>
<keyword evidence="2" id="KW-1185">Reference proteome</keyword>
<proteinExistence type="predicted"/>
<protein>
    <submittedName>
        <fullName evidence="1">Uncharacterized protein</fullName>
    </submittedName>
</protein>